<proteinExistence type="predicted"/>
<evidence type="ECO:0000313" key="1">
    <source>
        <dbReference type="EMBL" id="KEH29578.1"/>
    </source>
</evidence>
<reference evidence="1 3" key="1">
    <citation type="journal article" date="2011" name="Nature">
        <title>The Medicago genome provides insight into the evolution of rhizobial symbioses.</title>
        <authorList>
            <person name="Young N.D."/>
            <person name="Debelle F."/>
            <person name="Oldroyd G.E."/>
            <person name="Geurts R."/>
            <person name="Cannon S.B."/>
            <person name="Udvardi M.K."/>
            <person name="Benedito V.A."/>
            <person name="Mayer K.F."/>
            <person name="Gouzy J."/>
            <person name="Schoof H."/>
            <person name="Van de Peer Y."/>
            <person name="Proost S."/>
            <person name="Cook D.R."/>
            <person name="Meyers B.C."/>
            <person name="Spannagl M."/>
            <person name="Cheung F."/>
            <person name="De Mita S."/>
            <person name="Krishnakumar V."/>
            <person name="Gundlach H."/>
            <person name="Zhou S."/>
            <person name="Mudge J."/>
            <person name="Bharti A.K."/>
            <person name="Murray J.D."/>
            <person name="Naoumkina M.A."/>
            <person name="Rosen B."/>
            <person name="Silverstein K.A."/>
            <person name="Tang H."/>
            <person name="Rombauts S."/>
            <person name="Zhao P.X."/>
            <person name="Zhou P."/>
            <person name="Barbe V."/>
            <person name="Bardou P."/>
            <person name="Bechner M."/>
            <person name="Bellec A."/>
            <person name="Berger A."/>
            <person name="Berges H."/>
            <person name="Bidwell S."/>
            <person name="Bisseling T."/>
            <person name="Choisne N."/>
            <person name="Couloux A."/>
            <person name="Denny R."/>
            <person name="Deshpande S."/>
            <person name="Dai X."/>
            <person name="Doyle J.J."/>
            <person name="Dudez A.M."/>
            <person name="Farmer A.D."/>
            <person name="Fouteau S."/>
            <person name="Franken C."/>
            <person name="Gibelin C."/>
            <person name="Gish J."/>
            <person name="Goldstein S."/>
            <person name="Gonzalez A.J."/>
            <person name="Green P.J."/>
            <person name="Hallab A."/>
            <person name="Hartog M."/>
            <person name="Hua A."/>
            <person name="Humphray S.J."/>
            <person name="Jeong D.H."/>
            <person name="Jing Y."/>
            <person name="Jocker A."/>
            <person name="Kenton S.M."/>
            <person name="Kim D.J."/>
            <person name="Klee K."/>
            <person name="Lai H."/>
            <person name="Lang C."/>
            <person name="Lin S."/>
            <person name="Macmil S.L."/>
            <person name="Magdelenat G."/>
            <person name="Matthews L."/>
            <person name="McCorrison J."/>
            <person name="Monaghan E.L."/>
            <person name="Mun J.H."/>
            <person name="Najar F.Z."/>
            <person name="Nicholson C."/>
            <person name="Noirot C."/>
            <person name="O'Bleness M."/>
            <person name="Paule C.R."/>
            <person name="Poulain J."/>
            <person name="Prion F."/>
            <person name="Qin B."/>
            <person name="Qu C."/>
            <person name="Retzel E.F."/>
            <person name="Riddle C."/>
            <person name="Sallet E."/>
            <person name="Samain S."/>
            <person name="Samson N."/>
            <person name="Sanders I."/>
            <person name="Saurat O."/>
            <person name="Scarpelli C."/>
            <person name="Schiex T."/>
            <person name="Segurens B."/>
            <person name="Severin A.J."/>
            <person name="Sherrier D.J."/>
            <person name="Shi R."/>
            <person name="Sims S."/>
            <person name="Singer S.R."/>
            <person name="Sinharoy S."/>
            <person name="Sterck L."/>
            <person name="Viollet A."/>
            <person name="Wang B.B."/>
            <person name="Wang K."/>
            <person name="Wang M."/>
            <person name="Wang X."/>
            <person name="Warfsmann J."/>
            <person name="Weissenbach J."/>
            <person name="White D.D."/>
            <person name="White J.D."/>
            <person name="Wiley G.B."/>
            <person name="Wincker P."/>
            <person name="Xing Y."/>
            <person name="Yang L."/>
            <person name="Yao Z."/>
            <person name="Ying F."/>
            <person name="Zhai J."/>
            <person name="Zhou L."/>
            <person name="Zuber A."/>
            <person name="Denarie J."/>
            <person name="Dixon R.A."/>
            <person name="May G.D."/>
            <person name="Schwartz D.C."/>
            <person name="Rogers J."/>
            <person name="Quetier F."/>
            <person name="Town C.D."/>
            <person name="Roe B.A."/>
        </authorList>
    </citation>
    <scope>NUCLEOTIDE SEQUENCE [LARGE SCALE GENOMIC DNA]</scope>
    <source>
        <strain evidence="1">A17</strain>
        <strain evidence="2 3">cv. Jemalong A17</strain>
    </source>
</reference>
<keyword evidence="3" id="KW-1185">Reference proteome</keyword>
<dbReference type="AlphaFoldDB" id="A0A072UKG1"/>
<reference evidence="2" key="3">
    <citation type="submission" date="2015-04" db="UniProtKB">
        <authorList>
            <consortium name="EnsemblPlants"/>
        </authorList>
    </citation>
    <scope>IDENTIFICATION</scope>
    <source>
        <strain evidence="2">cv. Jemalong A17</strain>
    </source>
</reference>
<evidence type="ECO:0000313" key="3">
    <source>
        <dbReference type="Proteomes" id="UP000002051"/>
    </source>
</evidence>
<sequence>MLLEDQNVQADIRRLFLYKPRISRTLIKSYKSSKVKQMEHSDGQNVQLSTCLFYEQYSRSKAKSKSKSKSVLGPVWIGLF</sequence>
<name>A0A072UKG1_MEDTR</name>
<reference evidence="1 3" key="2">
    <citation type="journal article" date="2014" name="BMC Genomics">
        <title>An improved genome release (version Mt4.0) for the model legume Medicago truncatula.</title>
        <authorList>
            <person name="Tang H."/>
            <person name="Krishnakumar V."/>
            <person name="Bidwell S."/>
            <person name="Rosen B."/>
            <person name="Chan A."/>
            <person name="Zhou S."/>
            <person name="Gentzbittel L."/>
            <person name="Childs K.L."/>
            <person name="Yandell M."/>
            <person name="Gundlach H."/>
            <person name="Mayer K.F."/>
            <person name="Schwartz D.C."/>
            <person name="Town C.D."/>
        </authorList>
    </citation>
    <scope>GENOME REANNOTATION</scope>
    <source>
        <strain evidence="1">A17</strain>
        <strain evidence="2 3">cv. Jemalong A17</strain>
    </source>
</reference>
<dbReference type="Proteomes" id="UP000002051">
    <property type="component" value="Chromosome 4"/>
</dbReference>
<evidence type="ECO:0000313" key="2">
    <source>
        <dbReference type="EnsemblPlants" id="KEH29578"/>
    </source>
</evidence>
<accession>A0A072UKG1</accession>
<dbReference type="HOGENOM" id="CLU_2593393_0_0_1"/>
<dbReference type="EnsemblPlants" id="KEH29578">
    <property type="protein sequence ID" value="KEH29578"/>
    <property type="gene ID" value="MTR_4g045790"/>
</dbReference>
<organism evidence="1 3">
    <name type="scientific">Medicago truncatula</name>
    <name type="common">Barrel medic</name>
    <name type="synonym">Medicago tribuloides</name>
    <dbReference type="NCBI Taxonomy" id="3880"/>
    <lineage>
        <taxon>Eukaryota</taxon>
        <taxon>Viridiplantae</taxon>
        <taxon>Streptophyta</taxon>
        <taxon>Embryophyta</taxon>
        <taxon>Tracheophyta</taxon>
        <taxon>Spermatophyta</taxon>
        <taxon>Magnoliopsida</taxon>
        <taxon>eudicotyledons</taxon>
        <taxon>Gunneridae</taxon>
        <taxon>Pentapetalae</taxon>
        <taxon>rosids</taxon>
        <taxon>fabids</taxon>
        <taxon>Fabales</taxon>
        <taxon>Fabaceae</taxon>
        <taxon>Papilionoideae</taxon>
        <taxon>50 kb inversion clade</taxon>
        <taxon>NPAAA clade</taxon>
        <taxon>Hologalegina</taxon>
        <taxon>IRL clade</taxon>
        <taxon>Trifolieae</taxon>
        <taxon>Medicago</taxon>
    </lineage>
</organism>
<dbReference type="EMBL" id="CM001220">
    <property type="protein sequence ID" value="KEH29578.1"/>
    <property type="molecule type" value="Genomic_DNA"/>
</dbReference>
<gene>
    <name evidence="1" type="ordered locus">MTR_4g045790</name>
</gene>
<protein>
    <submittedName>
        <fullName evidence="1 2">Uncharacterized protein</fullName>
    </submittedName>
</protein>